<feature type="signal peptide" evidence="2">
    <location>
        <begin position="1"/>
        <end position="19"/>
    </location>
</feature>
<dbReference type="AlphaFoldDB" id="A0AAE3M4L0"/>
<dbReference type="GO" id="GO:0006508">
    <property type="term" value="P:proteolysis"/>
    <property type="evidence" value="ECO:0007669"/>
    <property type="project" value="InterPro"/>
</dbReference>
<dbReference type="SUPFAM" id="SSF53474">
    <property type="entry name" value="alpha/beta-Hydrolases"/>
    <property type="match status" value="1"/>
</dbReference>
<dbReference type="SUPFAM" id="SSF82171">
    <property type="entry name" value="DPP6 N-terminal domain-like"/>
    <property type="match status" value="1"/>
</dbReference>
<sequence length="832" mass="94215">MIRYFILFMVLTSTMFVDAQIEKDCKEWKVSSPIQLHLPVFAEIGSVDGKVFDRLELLSNTKVSNTSAISLIKQDDSFDVPGIDSKNQLVELTGYVSVSQWLEAKIKIKSNSIYEVYLDGEKCKTVSKPNEEINIPVKLQTGKHQIIIKALSVDENLTMQASYVVEEELTQAIAWSVDAQRTMTIHDLLDGVSVQNLKISHSGNYALVQMSDVMKGTGKKQQITHIIDLNENKVVYKVRNFAYNLSWLPKSDRLSYLIKNDQGTSLFVYDIMSGKEACISENIDDMYLSQWSPNEDFVILSKTIKADKPGDLKRIFGNDDRLPYFRNRTNLYLLHTENGLIQPLTAGNLSANLNDIKPDGSKILFSTTEMDYQTTPFYRQDMYELSLKTFELDTLWKDELYGCYCKYSPDGQKLLAMGSAKAFGDLGLKITNGHLPNSFDNQLYIYNLAQKKATVLTKDFSPSINGAKWFDNNIIYTQVTERDGVNLYVCDVSKSSFTKIDLPVEVLDDFDFAYDKQIAIFNGTSISTPEKVYTINLKNKKYTELDFPKEQTYRYIAFGKSEKWTFENKSGLTIDGRVYYPVNYDPSKKYPLIVYYYGGTSPTDRSFGGRYPKNIWAANGYMVYVLQPSGATGYGQNFSALHVNGWGKDAIDDIIDGTKAFLKSHPTADAKNVGCIGASYGGFTTMMLQTRTDIFKTAIAHAGISDISSYWGEGYWGYSYSSAAATGSYPWNRKDIYVENSPLFNADKFQNSILLLHGTSDTNVPVGESLQYYAALKILGKDVEMVLIDGENHHILDYKKRIKWNDTIIAWFDKVLKDQSGQWSNMYPDKKL</sequence>
<dbReference type="Gene3D" id="3.40.50.1820">
    <property type="entry name" value="alpha/beta hydrolase"/>
    <property type="match status" value="1"/>
</dbReference>
<name>A0AAE3M4L0_9BACT</name>
<gene>
    <name evidence="4" type="ORF">OM075_11600</name>
</gene>
<dbReference type="InterPro" id="IPR029058">
    <property type="entry name" value="AB_hydrolase_fold"/>
</dbReference>
<keyword evidence="1" id="KW-0378">Hydrolase</keyword>
<evidence type="ECO:0000313" key="4">
    <source>
        <dbReference type="EMBL" id="MCW3787117.1"/>
    </source>
</evidence>
<evidence type="ECO:0000259" key="3">
    <source>
        <dbReference type="Pfam" id="PF00326"/>
    </source>
</evidence>
<dbReference type="EMBL" id="JAPDPJ010000024">
    <property type="protein sequence ID" value="MCW3787117.1"/>
    <property type="molecule type" value="Genomic_DNA"/>
</dbReference>
<accession>A0AAE3M4L0</accession>
<dbReference type="GO" id="GO:0004252">
    <property type="term" value="F:serine-type endopeptidase activity"/>
    <property type="evidence" value="ECO:0007669"/>
    <property type="project" value="TreeGrafter"/>
</dbReference>
<keyword evidence="5" id="KW-1185">Reference proteome</keyword>
<dbReference type="PANTHER" id="PTHR42776:SF27">
    <property type="entry name" value="DIPEPTIDYL PEPTIDASE FAMILY MEMBER 6"/>
    <property type="match status" value="1"/>
</dbReference>
<protein>
    <submittedName>
        <fullName evidence="4">Prolyl oligopeptidase family serine peptidase</fullName>
    </submittedName>
</protein>
<feature type="chain" id="PRO_5042218318" evidence="2">
    <location>
        <begin position="20"/>
        <end position="832"/>
    </location>
</feature>
<reference evidence="4" key="1">
    <citation type="submission" date="2022-10" db="EMBL/GenBank/DDBJ databases">
        <authorList>
            <person name="Yu W.X."/>
        </authorList>
    </citation>
    <scope>NUCLEOTIDE SEQUENCE</scope>
    <source>
        <strain evidence="4">AAT</strain>
    </source>
</reference>
<dbReference type="Proteomes" id="UP001209229">
    <property type="component" value="Unassembled WGS sequence"/>
</dbReference>
<dbReference type="InterPro" id="IPR001375">
    <property type="entry name" value="Peptidase_S9_cat"/>
</dbReference>
<feature type="domain" description="Peptidase S9 prolyl oligopeptidase catalytic" evidence="3">
    <location>
        <begin position="615"/>
        <end position="818"/>
    </location>
</feature>
<organism evidence="4 5">
    <name type="scientific">Plebeiibacterium sediminum</name>
    <dbReference type="NCBI Taxonomy" id="2992112"/>
    <lineage>
        <taxon>Bacteria</taxon>
        <taxon>Pseudomonadati</taxon>
        <taxon>Bacteroidota</taxon>
        <taxon>Bacteroidia</taxon>
        <taxon>Marinilabiliales</taxon>
        <taxon>Marinilabiliaceae</taxon>
        <taxon>Plebeiibacterium</taxon>
    </lineage>
</organism>
<keyword evidence="2" id="KW-0732">Signal</keyword>
<dbReference type="PANTHER" id="PTHR42776">
    <property type="entry name" value="SERINE PEPTIDASE S9 FAMILY MEMBER"/>
    <property type="match status" value="1"/>
</dbReference>
<proteinExistence type="predicted"/>
<evidence type="ECO:0000256" key="1">
    <source>
        <dbReference type="ARBA" id="ARBA00022801"/>
    </source>
</evidence>
<dbReference type="Gene3D" id="2.120.10.30">
    <property type="entry name" value="TolB, C-terminal domain"/>
    <property type="match status" value="1"/>
</dbReference>
<dbReference type="Pfam" id="PF00326">
    <property type="entry name" value="Peptidase_S9"/>
    <property type="match status" value="1"/>
</dbReference>
<comment type="caution">
    <text evidence="4">The sequence shown here is derived from an EMBL/GenBank/DDBJ whole genome shotgun (WGS) entry which is preliminary data.</text>
</comment>
<dbReference type="RefSeq" id="WP_301190682.1">
    <property type="nucleotide sequence ID" value="NZ_JAPDPJ010000024.1"/>
</dbReference>
<evidence type="ECO:0000256" key="2">
    <source>
        <dbReference type="SAM" id="SignalP"/>
    </source>
</evidence>
<dbReference type="InterPro" id="IPR011042">
    <property type="entry name" value="6-blade_b-propeller_TolB-like"/>
</dbReference>
<evidence type="ECO:0000313" key="5">
    <source>
        <dbReference type="Proteomes" id="UP001209229"/>
    </source>
</evidence>